<protein>
    <recommendedName>
        <fullName evidence="12">Probable peptidoglycan glycosyltransferase FtsW</fullName>
        <ecNumber evidence="14">2.4.99.28</ecNumber>
    </recommendedName>
    <alternativeName>
        <fullName evidence="13">Cell division protein FtsW</fullName>
    </alternativeName>
    <alternativeName>
        <fullName evidence="10">Cell wall polymerase</fullName>
    </alternativeName>
    <alternativeName>
        <fullName evidence="9">Peptidoglycan polymerase</fullName>
    </alternativeName>
</protein>
<evidence type="ECO:0000256" key="4">
    <source>
        <dbReference type="ARBA" id="ARBA00022692"/>
    </source>
</evidence>
<keyword evidence="3" id="KW-0808">Transferase</keyword>
<evidence type="ECO:0000256" key="17">
    <source>
        <dbReference type="SAM" id="Phobius"/>
    </source>
</evidence>
<evidence type="ECO:0000313" key="18">
    <source>
        <dbReference type="EMBL" id="GEQ03574.1"/>
    </source>
</evidence>
<comment type="subcellular location">
    <subcellularLocation>
        <location evidence="1">Membrane</location>
        <topology evidence="1">Multi-pass membrane protein</topology>
    </subcellularLocation>
</comment>
<dbReference type="GO" id="GO:0009252">
    <property type="term" value="P:peptidoglycan biosynthetic process"/>
    <property type="evidence" value="ECO:0007669"/>
    <property type="project" value="UniProtKB-KW"/>
</dbReference>
<evidence type="ECO:0000256" key="5">
    <source>
        <dbReference type="ARBA" id="ARBA00022960"/>
    </source>
</evidence>
<comment type="caution">
    <text evidence="18">The sequence shown here is derived from an EMBL/GenBank/DDBJ whole genome shotgun (WGS) entry which is preliminary data.</text>
</comment>
<evidence type="ECO:0000256" key="10">
    <source>
        <dbReference type="ARBA" id="ARBA00033270"/>
    </source>
</evidence>
<dbReference type="PROSITE" id="PS00428">
    <property type="entry name" value="FTSW_RODA_SPOVE"/>
    <property type="match status" value="1"/>
</dbReference>
<organism evidence="18 19">
    <name type="scientific">Staphylococcus ureilyticus</name>
    <name type="common">Staphylococcus cohnii subsp. urealyticus</name>
    <dbReference type="NCBI Taxonomy" id="94138"/>
    <lineage>
        <taxon>Bacteria</taxon>
        <taxon>Bacillati</taxon>
        <taxon>Bacillota</taxon>
        <taxon>Bacilli</taxon>
        <taxon>Bacillales</taxon>
        <taxon>Staphylococcaceae</taxon>
        <taxon>Staphylococcus</taxon>
        <taxon>Staphylococcus cohnii species complex</taxon>
    </lineage>
</organism>
<keyword evidence="2" id="KW-0328">Glycosyltransferase</keyword>
<evidence type="ECO:0000256" key="1">
    <source>
        <dbReference type="ARBA" id="ARBA00004141"/>
    </source>
</evidence>
<evidence type="ECO:0000313" key="19">
    <source>
        <dbReference type="Proteomes" id="UP000321839"/>
    </source>
</evidence>
<keyword evidence="7 17" id="KW-1133">Transmembrane helix</keyword>
<keyword evidence="4 17" id="KW-0812">Transmembrane</keyword>
<proteinExistence type="inferred from homology"/>
<keyword evidence="6" id="KW-0573">Peptidoglycan synthesis</keyword>
<evidence type="ECO:0000256" key="7">
    <source>
        <dbReference type="ARBA" id="ARBA00022989"/>
    </source>
</evidence>
<keyword evidence="19" id="KW-1185">Reference proteome</keyword>
<dbReference type="GO" id="GO:0008360">
    <property type="term" value="P:regulation of cell shape"/>
    <property type="evidence" value="ECO:0007669"/>
    <property type="project" value="UniProtKB-KW"/>
</dbReference>
<dbReference type="GO" id="GO:0032153">
    <property type="term" value="C:cell division site"/>
    <property type="evidence" value="ECO:0007669"/>
    <property type="project" value="TreeGrafter"/>
</dbReference>
<evidence type="ECO:0000256" key="16">
    <source>
        <dbReference type="ARBA" id="ARBA00049966"/>
    </source>
</evidence>
<sequence>MVSYIFMQVFINLAGVSGIIPLTGVTLPLLSYGGSSMLSISIAFGALLAVARRINNERKDTVK</sequence>
<dbReference type="InterPro" id="IPR001182">
    <property type="entry name" value="FtsW/RodA"/>
</dbReference>
<accession>A0AB34AJT9</accession>
<comment type="catalytic activity">
    <reaction evidence="15">
        <text>[GlcNAc-(1-&gt;4)-Mur2Ac(oyl-L-Ala-gamma-D-Glu-L-Lys-D-Ala-D-Ala)](n)-di-trans,octa-cis-undecaprenyl diphosphate + beta-D-GlcNAc-(1-&gt;4)-Mur2Ac(oyl-L-Ala-gamma-D-Glu-L-Lys-D-Ala-D-Ala)-di-trans,octa-cis-undecaprenyl diphosphate = [GlcNAc-(1-&gt;4)-Mur2Ac(oyl-L-Ala-gamma-D-Glu-L-Lys-D-Ala-D-Ala)](n+1)-di-trans,octa-cis-undecaprenyl diphosphate + di-trans,octa-cis-undecaprenyl diphosphate + H(+)</text>
        <dbReference type="Rhea" id="RHEA:23708"/>
        <dbReference type="Rhea" id="RHEA-COMP:9602"/>
        <dbReference type="Rhea" id="RHEA-COMP:9603"/>
        <dbReference type="ChEBI" id="CHEBI:15378"/>
        <dbReference type="ChEBI" id="CHEBI:58405"/>
        <dbReference type="ChEBI" id="CHEBI:60033"/>
        <dbReference type="ChEBI" id="CHEBI:78435"/>
        <dbReference type="EC" id="2.4.99.28"/>
    </reaction>
</comment>
<gene>
    <name evidence="18" type="ORF">SCO02_20150</name>
</gene>
<dbReference type="EC" id="2.4.99.28" evidence="14"/>
<name>A0AB34AJT9_STAUR</name>
<keyword evidence="8 17" id="KW-0472">Membrane</keyword>
<reference evidence="18 19" key="1">
    <citation type="submission" date="2019-07" db="EMBL/GenBank/DDBJ databases">
        <title>Whole genome shotgun sequence of Staphylococcus cohnii subsp. urealyticus NBRC 109766.</title>
        <authorList>
            <person name="Hosoyama A."/>
            <person name="Uohara A."/>
            <person name="Ohji S."/>
            <person name="Ichikawa N."/>
        </authorList>
    </citation>
    <scope>NUCLEOTIDE SEQUENCE [LARGE SCALE GENOMIC DNA]</scope>
    <source>
        <strain evidence="18 19">NBRC 109766</strain>
    </source>
</reference>
<evidence type="ECO:0000256" key="15">
    <source>
        <dbReference type="ARBA" id="ARBA00049902"/>
    </source>
</evidence>
<dbReference type="PANTHER" id="PTHR30474">
    <property type="entry name" value="CELL CYCLE PROTEIN"/>
    <property type="match status" value="1"/>
</dbReference>
<dbReference type="GO" id="GO:0051301">
    <property type="term" value="P:cell division"/>
    <property type="evidence" value="ECO:0007669"/>
    <property type="project" value="InterPro"/>
</dbReference>
<evidence type="ECO:0000256" key="8">
    <source>
        <dbReference type="ARBA" id="ARBA00023136"/>
    </source>
</evidence>
<dbReference type="Pfam" id="PF01098">
    <property type="entry name" value="FTSW_RODA_SPOVE"/>
    <property type="match status" value="1"/>
</dbReference>
<evidence type="ECO:0000256" key="9">
    <source>
        <dbReference type="ARBA" id="ARBA00032370"/>
    </source>
</evidence>
<evidence type="ECO:0000256" key="12">
    <source>
        <dbReference type="ARBA" id="ARBA00041185"/>
    </source>
</evidence>
<evidence type="ECO:0000256" key="11">
    <source>
        <dbReference type="ARBA" id="ARBA00038053"/>
    </source>
</evidence>
<dbReference type="GO" id="GO:0015648">
    <property type="term" value="F:lipid-linked peptidoglycan transporter activity"/>
    <property type="evidence" value="ECO:0007669"/>
    <property type="project" value="TreeGrafter"/>
</dbReference>
<feature type="transmembrane region" description="Helical" evidence="17">
    <location>
        <begin position="36"/>
        <end position="54"/>
    </location>
</feature>
<dbReference type="AlphaFoldDB" id="A0AB34AJT9"/>
<comment type="similarity">
    <text evidence="11">Belongs to the SEDS family. FtsW subfamily.</text>
</comment>
<feature type="transmembrane region" description="Helical" evidence="17">
    <location>
        <begin position="9"/>
        <end position="30"/>
    </location>
</feature>
<dbReference type="GO" id="GO:0008955">
    <property type="term" value="F:peptidoglycan glycosyltransferase activity"/>
    <property type="evidence" value="ECO:0007669"/>
    <property type="project" value="UniProtKB-EC"/>
</dbReference>
<evidence type="ECO:0000256" key="3">
    <source>
        <dbReference type="ARBA" id="ARBA00022679"/>
    </source>
</evidence>
<evidence type="ECO:0000256" key="14">
    <source>
        <dbReference type="ARBA" id="ARBA00044770"/>
    </source>
</evidence>
<keyword evidence="5" id="KW-0133">Cell shape</keyword>
<evidence type="ECO:0000256" key="6">
    <source>
        <dbReference type="ARBA" id="ARBA00022984"/>
    </source>
</evidence>
<dbReference type="GO" id="GO:0005886">
    <property type="term" value="C:plasma membrane"/>
    <property type="evidence" value="ECO:0007669"/>
    <property type="project" value="TreeGrafter"/>
</dbReference>
<dbReference type="PANTHER" id="PTHR30474:SF2">
    <property type="entry name" value="PEPTIDOGLYCAN GLYCOSYLTRANSFERASE FTSW-RELATED"/>
    <property type="match status" value="1"/>
</dbReference>
<comment type="function">
    <text evidence="16">Peptidoglycan polymerase that is essential for cell division.</text>
</comment>
<evidence type="ECO:0000256" key="13">
    <source>
        <dbReference type="ARBA" id="ARBA00041418"/>
    </source>
</evidence>
<dbReference type="InterPro" id="IPR018365">
    <property type="entry name" value="Cell_cycle_FtsW-rel_CS"/>
</dbReference>
<dbReference type="EMBL" id="BKAW01000009">
    <property type="protein sequence ID" value="GEQ03574.1"/>
    <property type="molecule type" value="Genomic_DNA"/>
</dbReference>
<dbReference type="Proteomes" id="UP000321839">
    <property type="component" value="Unassembled WGS sequence"/>
</dbReference>
<evidence type="ECO:0000256" key="2">
    <source>
        <dbReference type="ARBA" id="ARBA00022676"/>
    </source>
</evidence>